<evidence type="ECO:0000256" key="1">
    <source>
        <dbReference type="ARBA" id="ARBA00007292"/>
    </source>
</evidence>
<evidence type="ECO:0000313" key="6">
    <source>
        <dbReference type="Proteomes" id="UP000230233"/>
    </source>
</evidence>
<dbReference type="AlphaFoldDB" id="A0A2G5UET9"/>
<organism evidence="5 6">
    <name type="scientific">Caenorhabditis nigoni</name>
    <dbReference type="NCBI Taxonomy" id="1611254"/>
    <lineage>
        <taxon>Eukaryota</taxon>
        <taxon>Metazoa</taxon>
        <taxon>Ecdysozoa</taxon>
        <taxon>Nematoda</taxon>
        <taxon>Chromadorea</taxon>
        <taxon>Rhabditida</taxon>
        <taxon>Rhabditina</taxon>
        <taxon>Rhabditomorpha</taxon>
        <taxon>Rhabditoidea</taxon>
        <taxon>Rhabditidae</taxon>
        <taxon>Peloderinae</taxon>
        <taxon>Caenorhabditis</taxon>
    </lineage>
</organism>
<sequence length="579" mass="64738">MRNASLISICATLASCQIASKDLADMNPLLFNDRSLKGPGVIARVTPTGTQYVASVVAAAFSSHFADIKPPKERKDHQLSSVPTVTLRRLMLETLQLEKQLVSTTTNDGLLRITVRNISVSTSAILSGELRGIKLQDNVTFRTPSLRLDVAIRIMRNDGGNPALKMESCKINNQGIKLVTKPMDPRNGKSIADGIANDANAIFSDLICAKIEHIVTNRVNQRFALLSSRISLEDSKNFDIVKIIMQAEERMKRLVRQNMMRSNKTLRRNVHAHNARRVSRDPVRGKRQFDEDKFHLILNSFNFARADSLMLDYSMITSPSLTSRGIELQTSGEVFQSGHTTPFGAGPIFLPRVPNPSQMLQIVVSDFVPNSLMFHGHRIGLFDTRIDWTTPQFGPVMRTTCDLSTGSLFCIGDLFPALREMLPDRNIAFAFTTLKAPAVIVQPEEKGGIHFSLLGLIRLISDRNEPIGEMEIRIEALMKMKLTPKSVKGKVTIEEIQFTSRSPRILLQEELDDAGFLSREILQRMVNDILRQGIPIPIHPLFKLVKPKLTLFSRSMLLETNFLLNEHIIAQLTAETLVA</sequence>
<evidence type="ECO:0008006" key="7">
    <source>
        <dbReference type="Google" id="ProtNLM"/>
    </source>
</evidence>
<evidence type="ECO:0000259" key="4">
    <source>
        <dbReference type="SMART" id="SM00329"/>
    </source>
</evidence>
<protein>
    <recommendedName>
        <fullName evidence="7">Lipid-binding serum glycoprotein C-terminal domain-containing protein</fullName>
    </recommendedName>
</protein>
<dbReference type="Gene3D" id="3.15.10.10">
    <property type="entry name" value="Bactericidal permeability-increasing protein, domain 1"/>
    <property type="match status" value="1"/>
</dbReference>
<dbReference type="GO" id="GO:0005615">
    <property type="term" value="C:extracellular space"/>
    <property type="evidence" value="ECO:0007669"/>
    <property type="project" value="TreeGrafter"/>
</dbReference>
<proteinExistence type="inferred from homology"/>
<dbReference type="SMART" id="SM00329">
    <property type="entry name" value="BPI2"/>
    <property type="match status" value="1"/>
</dbReference>
<evidence type="ECO:0000313" key="5">
    <source>
        <dbReference type="EMBL" id="PIC38070.1"/>
    </source>
</evidence>
<dbReference type="Proteomes" id="UP000230233">
    <property type="component" value="Chromosome III"/>
</dbReference>
<reference evidence="6" key="1">
    <citation type="submission" date="2017-10" db="EMBL/GenBank/DDBJ databases">
        <title>Rapid genome shrinkage in a self-fertile nematode reveals novel sperm competition proteins.</title>
        <authorList>
            <person name="Yin D."/>
            <person name="Schwarz E.M."/>
            <person name="Thomas C.G."/>
            <person name="Felde R.L."/>
            <person name="Korf I.F."/>
            <person name="Cutter A.D."/>
            <person name="Schartner C.M."/>
            <person name="Ralston E.J."/>
            <person name="Meyer B.J."/>
            <person name="Haag E.S."/>
        </authorList>
    </citation>
    <scope>NUCLEOTIDE SEQUENCE [LARGE SCALE GENOMIC DNA]</scope>
    <source>
        <strain evidence="6">JU1422</strain>
    </source>
</reference>
<feature type="domain" description="Lipid-binding serum glycoprotein N-terminal" evidence="3">
    <location>
        <begin position="44"/>
        <end position="264"/>
    </location>
</feature>
<dbReference type="SMART" id="SM00328">
    <property type="entry name" value="BPI1"/>
    <property type="match status" value="1"/>
</dbReference>
<evidence type="ECO:0000256" key="2">
    <source>
        <dbReference type="ARBA" id="ARBA00023157"/>
    </source>
</evidence>
<dbReference type="InterPro" id="IPR017943">
    <property type="entry name" value="Bactericidal_perm-incr_a/b_dom"/>
</dbReference>
<dbReference type="Gene3D" id="3.15.20.10">
    <property type="entry name" value="Bactericidal permeability-increasing protein, domain 2"/>
    <property type="match status" value="1"/>
</dbReference>
<gene>
    <name evidence="5" type="primary">Cni-C06E8.5</name>
    <name evidence="5" type="synonym">Cnig_chr_III.g10203</name>
    <name evidence="5" type="ORF">B9Z55_010203</name>
</gene>
<dbReference type="GO" id="GO:0008289">
    <property type="term" value="F:lipid binding"/>
    <property type="evidence" value="ECO:0007669"/>
    <property type="project" value="InterPro"/>
</dbReference>
<dbReference type="InterPro" id="IPR001124">
    <property type="entry name" value="Lipid-bd_serum_glycop_C"/>
</dbReference>
<dbReference type="STRING" id="1611254.A0A2G5UET9"/>
<comment type="similarity">
    <text evidence="1">Belongs to the BPI/LBP/Plunc superfamily. BPI/LBP family.</text>
</comment>
<keyword evidence="6" id="KW-1185">Reference proteome</keyword>
<dbReference type="SUPFAM" id="SSF55394">
    <property type="entry name" value="Bactericidal permeability-increasing protein, BPI"/>
    <property type="match status" value="2"/>
</dbReference>
<dbReference type="OrthoDB" id="10255543at2759"/>
<dbReference type="Pfam" id="PF02886">
    <property type="entry name" value="LBP_BPI_CETP_C"/>
    <property type="match status" value="1"/>
</dbReference>
<keyword evidence="2" id="KW-1015">Disulfide bond</keyword>
<evidence type="ECO:0000259" key="3">
    <source>
        <dbReference type="SMART" id="SM00328"/>
    </source>
</evidence>
<dbReference type="PANTHER" id="PTHR10504">
    <property type="entry name" value="BACTERICIDAL PERMEABILITY-INCREASING BPI PROTEIN-RELATED"/>
    <property type="match status" value="1"/>
</dbReference>
<feature type="domain" description="Lipid-binding serum glycoprotein C-terminal" evidence="4">
    <location>
        <begin position="354"/>
        <end position="560"/>
    </location>
</feature>
<dbReference type="InterPro" id="IPR032942">
    <property type="entry name" value="BPI/LBP/Plunc"/>
</dbReference>
<dbReference type="PANTHER" id="PTHR10504:SF139">
    <property type="entry name" value="BPI2 DOMAIN-CONTAINING PROTEIN"/>
    <property type="match status" value="1"/>
</dbReference>
<accession>A0A2G5UET9</accession>
<dbReference type="InterPro" id="IPR017942">
    <property type="entry name" value="Lipid-bd_serum_glycop_N"/>
</dbReference>
<dbReference type="EMBL" id="PDUG01000003">
    <property type="protein sequence ID" value="PIC38070.1"/>
    <property type="molecule type" value="Genomic_DNA"/>
</dbReference>
<dbReference type="PROSITE" id="PS51257">
    <property type="entry name" value="PROKAR_LIPOPROTEIN"/>
    <property type="match status" value="1"/>
</dbReference>
<name>A0A2G5UET9_9PELO</name>
<comment type="caution">
    <text evidence="5">The sequence shown here is derived from an EMBL/GenBank/DDBJ whole genome shotgun (WGS) entry which is preliminary data.</text>
</comment>